<dbReference type="InterPro" id="IPR001173">
    <property type="entry name" value="Glyco_trans_2-like"/>
</dbReference>
<proteinExistence type="predicted"/>
<feature type="domain" description="Glycosyltransferase 2-like" evidence="1">
    <location>
        <begin position="4"/>
        <end position="141"/>
    </location>
</feature>
<dbReference type="RefSeq" id="WP_183347369.1">
    <property type="nucleotide sequence ID" value="NZ_BLXY01000003.1"/>
</dbReference>
<dbReference type="SUPFAM" id="SSF53448">
    <property type="entry name" value="Nucleotide-diphospho-sugar transferases"/>
    <property type="match status" value="1"/>
</dbReference>
<dbReference type="PANTHER" id="PTHR43685">
    <property type="entry name" value="GLYCOSYLTRANSFERASE"/>
    <property type="match status" value="1"/>
</dbReference>
<dbReference type="InterPro" id="IPR050834">
    <property type="entry name" value="Glycosyltransf_2"/>
</dbReference>
<dbReference type="EMBL" id="CP096574">
    <property type="protein sequence ID" value="UPU34389.1"/>
    <property type="molecule type" value="Genomic_DNA"/>
</dbReference>
<name>A0A6V8MX19_9BACT</name>
<dbReference type="GO" id="GO:0044010">
    <property type="term" value="P:single-species biofilm formation"/>
    <property type="evidence" value="ECO:0007669"/>
    <property type="project" value="TreeGrafter"/>
</dbReference>
<dbReference type="Proteomes" id="UP000568888">
    <property type="component" value="Unassembled WGS sequence"/>
</dbReference>
<sequence length="255" mass="28651">MKFSIVTICLNAERYLQQQLDSVAAQRWDDLEQIVVDGGSSDGTLAIVEAAARNNPRLRLVSGPDRGISDAMNKGIALATGDVIAFLHADDLYPDPDVLTRVARAFRDHPGAEWVTGGISYIDQEGRPLRSYRPRRWSYRRLLRGNIIFHPSTFVAREALAAAGGFDTALRYVMDYDLWLRLGRRGAPCRIDTPLACFRLHPQSTSVRNADAAFREEFQVRLNHLQGKPVQRLLHGIYYALKFFPNRLSVAGRNG</sequence>
<organism evidence="2 4">
    <name type="scientific">Geomonas paludis</name>
    <dbReference type="NCBI Taxonomy" id="2740185"/>
    <lineage>
        <taxon>Bacteria</taxon>
        <taxon>Pseudomonadati</taxon>
        <taxon>Thermodesulfobacteriota</taxon>
        <taxon>Desulfuromonadia</taxon>
        <taxon>Geobacterales</taxon>
        <taxon>Geobacteraceae</taxon>
        <taxon>Geomonas</taxon>
    </lineage>
</organism>
<reference evidence="3" key="3">
    <citation type="submission" date="2022-04" db="EMBL/GenBank/DDBJ databases">
        <authorList>
            <person name="Liu G."/>
        </authorList>
    </citation>
    <scope>NUCLEOTIDE SEQUENCE</scope>
    <source>
        <strain evidence="3">RG22</strain>
    </source>
</reference>
<evidence type="ECO:0000313" key="5">
    <source>
        <dbReference type="Proteomes" id="UP000831485"/>
    </source>
</evidence>
<dbReference type="PANTHER" id="PTHR43685:SF2">
    <property type="entry name" value="GLYCOSYLTRANSFERASE 2-LIKE DOMAIN-CONTAINING PROTEIN"/>
    <property type="match status" value="1"/>
</dbReference>
<dbReference type="InterPro" id="IPR029044">
    <property type="entry name" value="Nucleotide-diphossugar_trans"/>
</dbReference>
<dbReference type="Pfam" id="PF00535">
    <property type="entry name" value="Glycos_transf_2"/>
    <property type="match status" value="1"/>
</dbReference>
<dbReference type="AlphaFoldDB" id="A0A6V8MX19"/>
<gene>
    <name evidence="2" type="ORF">GMPD_22930</name>
    <name evidence="3" type="ORF">M1B72_13105</name>
</gene>
<reference evidence="2" key="2">
    <citation type="journal article" date="2021" name="Int. J. Syst. Evol. Microbiol.">
        <title>Geomonas silvestris sp. nov., Geomonas paludis sp. nov. and Geomonas limicola sp. nov., isolated from terrestrial environments, and emended description of the genus Geomonas.</title>
        <authorList>
            <person name="Itoh H."/>
            <person name="Xu Z."/>
            <person name="Masuda Y."/>
            <person name="Ushijima N."/>
            <person name="Hayakawa C."/>
            <person name="Shiratori Y."/>
            <person name="Senoo K."/>
        </authorList>
    </citation>
    <scope>NUCLEOTIDE SEQUENCE</scope>
    <source>
        <strain evidence="2">Red736</strain>
    </source>
</reference>
<dbReference type="EMBL" id="BLXY01000003">
    <property type="protein sequence ID" value="GFO64374.1"/>
    <property type="molecule type" value="Genomic_DNA"/>
</dbReference>
<evidence type="ECO:0000313" key="2">
    <source>
        <dbReference type="EMBL" id="GFO64374.1"/>
    </source>
</evidence>
<protein>
    <submittedName>
        <fullName evidence="3">Glycosyltransferase</fullName>
    </submittedName>
</protein>
<evidence type="ECO:0000313" key="3">
    <source>
        <dbReference type="EMBL" id="UPU34389.1"/>
    </source>
</evidence>
<dbReference type="Gene3D" id="3.90.550.10">
    <property type="entry name" value="Spore Coat Polysaccharide Biosynthesis Protein SpsA, Chain A"/>
    <property type="match status" value="1"/>
</dbReference>
<dbReference type="Proteomes" id="UP000831485">
    <property type="component" value="Chromosome"/>
</dbReference>
<dbReference type="CDD" id="cd06433">
    <property type="entry name" value="GT_2_WfgS_like"/>
    <property type="match status" value="1"/>
</dbReference>
<keyword evidence="5" id="KW-1185">Reference proteome</keyword>
<evidence type="ECO:0000313" key="4">
    <source>
        <dbReference type="Proteomes" id="UP000568888"/>
    </source>
</evidence>
<accession>A0A6V8MX19</accession>
<reference evidence="4" key="1">
    <citation type="submission" date="2020-06" db="EMBL/GenBank/DDBJ databases">
        <title>Draft genomic sequecing of Geomonas sp. Red736.</title>
        <authorList>
            <person name="Itoh H."/>
            <person name="Xu Z.X."/>
            <person name="Ushijima N."/>
            <person name="Masuda Y."/>
            <person name="Shiratori Y."/>
            <person name="Senoo K."/>
        </authorList>
    </citation>
    <scope>NUCLEOTIDE SEQUENCE [LARGE SCALE GENOMIC DNA]</scope>
    <source>
        <strain evidence="4">Red736</strain>
    </source>
</reference>
<evidence type="ECO:0000259" key="1">
    <source>
        <dbReference type="Pfam" id="PF00535"/>
    </source>
</evidence>